<reference evidence="2" key="2">
    <citation type="submission" date="2023-01" db="EMBL/GenBank/DDBJ databases">
        <title>Draft genome sequence of Agaribacter marinus strain NBRC 110023.</title>
        <authorList>
            <person name="Sun Q."/>
            <person name="Mori K."/>
        </authorList>
    </citation>
    <scope>NUCLEOTIDE SEQUENCE</scope>
    <source>
        <strain evidence="2">NBRC 110023</strain>
    </source>
</reference>
<proteinExistence type="predicted"/>
<reference evidence="2" key="1">
    <citation type="journal article" date="2014" name="Int. J. Syst. Evol. Microbiol.">
        <title>Complete genome sequence of Corynebacterium casei LMG S-19264T (=DSM 44701T), isolated from a smear-ripened cheese.</title>
        <authorList>
            <consortium name="US DOE Joint Genome Institute (JGI-PGF)"/>
            <person name="Walter F."/>
            <person name="Albersmeier A."/>
            <person name="Kalinowski J."/>
            <person name="Ruckert C."/>
        </authorList>
    </citation>
    <scope>NUCLEOTIDE SEQUENCE</scope>
    <source>
        <strain evidence="2">NBRC 110023</strain>
    </source>
</reference>
<evidence type="ECO:0000313" key="3">
    <source>
        <dbReference type="Proteomes" id="UP001156601"/>
    </source>
</evidence>
<gene>
    <name evidence="2" type="primary">mocR</name>
    <name evidence="2" type="ORF">GCM10007852_02660</name>
</gene>
<dbReference type="InterPro" id="IPR015424">
    <property type="entry name" value="PyrdxlP-dep_Trfase"/>
</dbReference>
<name>A0AA37STT9_9ALTE</name>
<evidence type="ECO:0000313" key="2">
    <source>
        <dbReference type="EMBL" id="GLR69358.1"/>
    </source>
</evidence>
<dbReference type="Pfam" id="PF00155">
    <property type="entry name" value="Aminotran_1_2"/>
    <property type="match status" value="1"/>
</dbReference>
<comment type="caution">
    <text evidence="2">The sequence shown here is derived from an EMBL/GenBank/DDBJ whole genome shotgun (WGS) entry which is preliminary data.</text>
</comment>
<dbReference type="SUPFAM" id="SSF53383">
    <property type="entry name" value="PLP-dependent transferases"/>
    <property type="match status" value="1"/>
</dbReference>
<dbReference type="GO" id="GO:0030170">
    <property type="term" value="F:pyridoxal phosphate binding"/>
    <property type="evidence" value="ECO:0007669"/>
    <property type="project" value="InterPro"/>
</dbReference>
<keyword evidence="3" id="KW-1185">Reference proteome</keyword>
<dbReference type="PANTHER" id="PTHR46577">
    <property type="entry name" value="HTH-TYPE TRANSCRIPTIONAL REGULATORY PROTEIN GABR"/>
    <property type="match status" value="1"/>
</dbReference>
<dbReference type="Proteomes" id="UP001156601">
    <property type="component" value="Unassembled WGS sequence"/>
</dbReference>
<dbReference type="PANTHER" id="PTHR46577:SF1">
    <property type="entry name" value="HTH-TYPE TRANSCRIPTIONAL REGULATORY PROTEIN GABR"/>
    <property type="match status" value="1"/>
</dbReference>
<dbReference type="AlphaFoldDB" id="A0AA37STT9"/>
<organism evidence="2 3">
    <name type="scientific">Agaribacter marinus</name>
    <dbReference type="NCBI Taxonomy" id="1431249"/>
    <lineage>
        <taxon>Bacteria</taxon>
        <taxon>Pseudomonadati</taxon>
        <taxon>Pseudomonadota</taxon>
        <taxon>Gammaproteobacteria</taxon>
        <taxon>Alteromonadales</taxon>
        <taxon>Alteromonadaceae</taxon>
        <taxon>Agaribacter</taxon>
    </lineage>
</organism>
<evidence type="ECO:0000259" key="1">
    <source>
        <dbReference type="Pfam" id="PF00155"/>
    </source>
</evidence>
<feature type="domain" description="Aminotransferase class I/classII large" evidence="1">
    <location>
        <begin position="79"/>
        <end position="421"/>
    </location>
</feature>
<dbReference type="CDD" id="cd00609">
    <property type="entry name" value="AAT_like"/>
    <property type="match status" value="1"/>
</dbReference>
<dbReference type="Gene3D" id="3.40.640.10">
    <property type="entry name" value="Type I PLP-dependent aspartate aminotransferase-like (Major domain)"/>
    <property type="match status" value="1"/>
</dbReference>
<dbReference type="InterPro" id="IPR051446">
    <property type="entry name" value="HTH_trans_reg/aminotransferase"/>
</dbReference>
<dbReference type="InterPro" id="IPR004839">
    <property type="entry name" value="Aminotransferase_I/II_large"/>
</dbReference>
<accession>A0AA37STT9</accession>
<dbReference type="InterPro" id="IPR015421">
    <property type="entry name" value="PyrdxlP-dep_Trfase_major"/>
</dbReference>
<sequence>MKALGELVAEGWLIGLERVGYRVVENLPIEHSTIADSKNIQAVAIEYKFVRQGTALPEKSASEYAYNFSGGLPDISQFPFHEYKRAMSDVLTRPDLSQYTYGDSAGSPELVHQLKEYLRQTRSILNRDVVVTNGSQEALYIIAQLFLQAGDQVAVEALGYPPAIAAFKSAGADLVGIRLDKNGMCPLTLEAQIRFGNIKLIYLTPLHQYPTTVTLPIKHRQAIYQLATKYKIPIVEDDYDHEFHYRCQPLAPLAADDPAQLVIYLSSFSKIMFPGARIGVMAVNKRLATAIAEYRLMISHKSNVLMQASLAKWMSSGGFERHLRRTTRQNLQKRDHAVELLRELNCFEFVVPDGGMALWLKLKRKSGNITSAKALAEKALLHNICIQHQQQFIVNPMDSSDEHIRIGFAGMSIEKFATGIHKLIALLKR</sequence>
<dbReference type="EMBL" id="BSOT01000002">
    <property type="protein sequence ID" value="GLR69358.1"/>
    <property type="molecule type" value="Genomic_DNA"/>
</dbReference>
<protein>
    <submittedName>
        <fullName evidence="2">GntR family transcriptional regulator</fullName>
    </submittedName>
</protein>